<dbReference type="EMBL" id="QZFU01000012">
    <property type="protein sequence ID" value="RJO78714.1"/>
    <property type="molecule type" value="Genomic_DNA"/>
</dbReference>
<comment type="caution">
    <text evidence="3">The sequence shown here is derived from an EMBL/GenBank/DDBJ whole genome shotgun (WGS) entry which is preliminary data.</text>
</comment>
<evidence type="ECO:0000313" key="3">
    <source>
        <dbReference type="EMBL" id="RJO78714.1"/>
    </source>
</evidence>
<evidence type="ECO:0000313" key="4">
    <source>
        <dbReference type="Proteomes" id="UP000266677"/>
    </source>
</evidence>
<protein>
    <recommendedName>
        <fullName evidence="2">Putative endonuclease Z1 domain-containing protein</fullName>
    </recommendedName>
</protein>
<feature type="domain" description="Putative endonuclease Z1" evidence="2">
    <location>
        <begin position="491"/>
        <end position="730"/>
    </location>
</feature>
<dbReference type="Pfam" id="PF10593">
    <property type="entry name" value="Z1"/>
    <property type="match status" value="1"/>
</dbReference>
<reference evidence="3 4" key="1">
    <citation type="submission" date="2018-09" db="EMBL/GenBank/DDBJ databases">
        <title>YIM PH21274 draft genome.</title>
        <authorList>
            <person name="Miao C."/>
        </authorList>
    </citation>
    <scope>NUCLEOTIDE SEQUENCE [LARGE SCALE GENOMIC DNA]</scope>
    <source>
        <strain evidence="3 4">YIM PH 21724</strain>
    </source>
</reference>
<keyword evidence="4" id="KW-1185">Reference proteome</keyword>
<evidence type="ECO:0000256" key="1">
    <source>
        <dbReference type="SAM" id="MobiDB-lite"/>
    </source>
</evidence>
<dbReference type="RefSeq" id="WP_120038117.1">
    <property type="nucleotide sequence ID" value="NZ_QZFU01000012.1"/>
</dbReference>
<organism evidence="3 4">
    <name type="scientific">Nocardia panacis</name>
    <dbReference type="NCBI Taxonomy" id="2340916"/>
    <lineage>
        <taxon>Bacteria</taxon>
        <taxon>Bacillati</taxon>
        <taxon>Actinomycetota</taxon>
        <taxon>Actinomycetes</taxon>
        <taxon>Mycobacteriales</taxon>
        <taxon>Nocardiaceae</taxon>
        <taxon>Nocardia</taxon>
    </lineage>
</organism>
<dbReference type="OrthoDB" id="436461at2"/>
<name>A0A3A4K290_9NOCA</name>
<dbReference type="InterPro" id="IPR018310">
    <property type="entry name" value="Put_endonuclease_Z1-dom"/>
</dbReference>
<sequence length="961" mass="108492">MTNALAEAYSTAIRGMANNAPRALVRRALIEAEDLDPSLDASEDRMREYVAAAATDDPLRRALHLNIARWDNAPEDGNPWTNQTSANTEERRATIIAALGLSELTAKEFAQHFPISHQCGPTVIASPWDPWYSDEIRRDRAFYWTHYENYLREDRGWSEGSIHDLDRATNHVVERLIDPARPKPGRTKGLVVGYVQSGKTANFAGVIAKAIDAGYRLIIVMTGTTNMLREQTQRRLDMELVGRENVLRGADESDETVRQRVDYLDDEDWAKGRFVSHGVRPSEVGRPDIHRMTTRDFDYRKLQQGLPALEFERRDGTKPLWHPDNLYTSDARLIIVKKNSSVLNNMVKDLKTTGDRLADIPALIIDDESDQASINTTDPKTWTAENKKRTAINRHISNLINMLPRAQYVGYTATPFANVFVDPHDAEDIFPKHYLIALERPLGYMGASDFHDMDSSIPDNEKTFANSAEKAHLRIPDERNKNKDAEDERQLQNALDSFVLAGAIKLFRQEIAPEKYTRAFRHHTMLVHETMRTDGHRSRADAIRDKWRTSGYLTGSALSRLRTLYTEDFAPVTDALKFGDPMPGSFDELAPHVSRAARQIAPNGAPVLIVNSEKDIEQEELDFDKRPVWRILVGGNKLARGFTVEGLTVTYYSRNAGHAEALMQMGRWFGFRPGYRDLVRLFITTPVRDALEAACWDEEDFRAELRQYAAMVNGRPTVTPEDVQPLVSRHGLRPTAPNKMRNAELVERRTLSKEPSSGYPAINNQALLDANIDACIPLLQAAETSVQFPTTGRPFDALTGLVTQEQMVEVLKKLTWKDPKHFAADLAWIATLPHEVVREWQIVMPQQKNRTKVNIRGVGKYSIHGRVIDPNGHIRGNADSLHRTACDLQVAATEHIGFVLLYPVIDKTATEEEIADDGYPQGVVMALSLRLPRAAAPKDRNPLLYRVKNRAMPKYAIVDTD</sequence>
<evidence type="ECO:0000259" key="2">
    <source>
        <dbReference type="Pfam" id="PF10593"/>
    </source>
</evidence>
<proteinExistence type="predicted"/>
<gene>
    <name evidence="3" type="ORF">D5S18_03980</name>
</gene>
<dbReference type="Proteomes" id="UP000266677">
    <property type="component" value="Unassembled WGS sequence"/>
</dbReference>
<feature type="region of interest" description="Disordered" evidence="1">
    <location>
        <begin position="469"/>
        <end position="489"/>
    </location>
</feature>
<dbReference type="AlphaFoldDB" id="A0A3A4K290"/>
<accession>A0A3A4K290</accession>